<evidence type="ECO:0000313" key="3">
    <source>
        <dbReference type="Proteomes" id="UP000001058"/>
    </source>
</evidence>
<accession>D8UEB3</accession>
<dbReference type="InParanoid" id="D8UEB3"/>
<proteinExistence type="predicted"/>
<protein>
    <submittedName>
        <fullName evidence="2">Uncharacterized protein</fullName>
    </submittedName>
</protein>
<gene>
    <name evidence="2" type="ORF">VOLCADRAFT_98050</name>
</gene>
<reference evidence="2 3" key="1">
    <citation type="journal article" date="2010" name="Science">
        <title>Genomic analysis of organismal complexity in the multicellular green alga Volvox carteri.</title>
        <authorList>
            <person name="Prochnik S.E."/>
            <person name="Umen J."/>
            <person name="Nedelcu A.M."/>
            <person name="Hallmann A."/>
            <person name="Miller S.M."/>
            <person name="Nishii I."/>
            <person name="Ferris P."/>
            <person name="Kuo A."/>
            <person name="Mitros T."/>
            <person name="Fritz-Laylin L.K."/>
            <person name="Hellsten U."/>
            <person name="Chapman J."/>
            <person name="Simakov O."/>
            <person name="Rensing S.A."/>
            <person name="Terry A."/>
            <person name="Pangilinan J."/>
            <person name="Kapitonov V."/>
            <person name="Jurka J."/>
            <person name="Salamov A."/>
            <person name="Shapiro H."/>
            <person name="Schmutz J."/>
            <person name="Grimwood J."/>
            <person name="Lindquist E."/>
            <person name="Lucas S."/>
            <person name="Grigoriev I.V."/>
            <person name="Schmitt R."/>
            <person name="Kirk D."/>
            <person name="Rokhsar D.S."/>
        </authorList>
    </citation>
    <scope>NUCLEOTIDE SEQUENCE [LARGE SCALE GENOMIC DNA]</scope>
    <source>
        <strain evidence="3">f. Nagariensis / Eve</strain>
    </source>
</reference>
<dbReference type="RefSeq" id="XP_002957011.1">
    <property type="nucleotide sequence ID" value="XM_002956965.1"/>
</dbReference>
<dbReference type="GeneID" id="9622781"/>
<evidence type="ECO:0000313" key="2">
    <source>
        <dbReference type="EMBL" id="EFJ41974.1"/>
    </source>
</evidence>
<dbReference type="AlphaFoldDB" id="D8UEB3"/>
<dbReference type="KEGG" id="vcn:VOLCADRAFT_98050"/>
<sequence>MSIGDHRLVSFIQWLYNWADVNSIIGVANALQALDKATKGNEKEMKSREQQGANQQGDEKDAEAWFKRVKDEANQLAKKALSRIPVDHTIGIDRRTFPTASGMGR</sequence>
<keyword evidence="3" id="KW-1185">Reference proteome</keyword>
<evidence type="ECO:0000256" key="1">
    <source>
        <dbReference type="SAM" id="MobiDB-lite"/>
    </source>
</evidence>
<feature type="region of interest" description="Disordered" evidence="1">
    <location>
        <begin position="38"/>
        <end position="62"/>
    </location>
</feature>
<dbReference type="EMBL" id="GL378388">
    <property type="protein sequence ID" value="EFJ41974.1"/>
    <property type="molecule type" value="Genomic_DNA"/>
</dbReference>
<dbReference type="Proteomes" id="UP000001058">
    <property type="component" value="Unassembled WGS sequence"/>
</dbReference>
<feature type="compositionally biased region" description="Basic and acidic residues" evidence="1">
    <location>
        <begin position="38"/>
        <end position="49"/>
    </location>
</feature>
<name>D8UEB3_VOLCA</name>
<organism evidence="3">
    <name type="scientific">Volvox carteri f. nagariensis</name>
    <dbReference type="NCBI Taxonomy" id="3068"/>
    <lineage>
        <taxon>Eukaryota</taxon>
        <taxon>Viridiplantae</taxon>
        <taxon>Chlorophyta</taxon>
        <taxon>core chlorophytes</taxon>
        <taxon>Chlorophyceae</taxon>
        <taxon>CS clade</taxon>
        <taxon>Chlamydomonadales</taxon>
        <taxon>Volvocaceae</taxon>
        <taxon>Volvox</taxon>
    </lineage>
</organism>